<proteinExistence type="predicted"/>
<sequence>MNKDILKNINMNCVLYLRVSSEEQVENYSLSNQESTCRKVAESRGLNILEIFREEGASAKTANRPELIKLLEYCRKHKDNIALVMFYRIDRLARQISDYLTIKRKLFELGITLMSATEPTEDTPTGKFVETLLAASAQLDNDVRGARSSQGLYQRFRDGLPIGKAPLGYQNTTVGEKQVVIPNETEFQLVKKAWDLVTTGTKSTREMAEIMNSWGLRAVWGKKRYKLRSQTVCRIFRSIIYTGVLKYDKYPNEEVVGKYTPMITKEQFYRVQDILDGRRTTPMGSKRKVDNP</sequence>
<evidence type="ECO:0000256" key="4">
    <source>
        <dbReference type="PIRSR" id="PIRSR606118-50"/>
    </source>
</evidence>
<dbReference type="Proteomes" id="UP000231196">
    <property type="component" value="Unassembled WGS sequence"/>
</dbReference>
<dbReference type="Gene3D" id="3.40.50.1390">
    <property type="entry name" value="Resolvase, N-terminal catalytic domain"/>
    <property type="match status" value="1"/>
</dbReference>
<dbReference type="InterPro" id="IPR006119">
    <property type="entry name" value="Resolv_N"/>
</dbReference>
<evidence type="ECO:0000256" key="1">
    <source>
        <dbReference type="ARBA" id="ARBA00022908"/>
    </source>
</evidence>
<keyword evidence="2" id="KW-0238">DNA-binding</keyword>
<dbReference type="PANTHER" id="PTHR30461:SF23">
    <property type="entry name" value="DNA RECOMBINASE-RELATED"/>
    <property type="match status" value="1"/>
</dbReference>
<evidence type="ECO:0000313" key="9">
    <source>
        <dbReference type="Proteomes" id="UP000231196"/>
    </source>
</evidence>
<organism evidence="8 9">
    <name type="scientific">Candidatus Collierbacteria bacterium CG_4_9_14_3_um_filter_43_16</name>
    <dbReference type="NCBI Taxonomy" id="1974532"/>
    <lineage>
        <taxon>Bacteria</taxon>
        <taxon>Candidatus Collieribacteriota</taxon>
    </lineage>
</organism>
<comment type="caution">
    <text evidence="8">The sequence shown here is derived from an EMBL/GenBank/DDBJ whole genome shotgun (WGS) entry which is preliminary data.</text>
</comment>
<dbReference type="SMART" id="SM00857">
    <property type="entry name" value="Resolvase"/>
    <property type="match status" value="1"/>
</dbReference>
<dbReference type="InterPro" id="IPR038109">
    <property type="entry name" value="DNA_bind_recomb_sf"/>
</dbReference>
<reference evidence="9" key="1">
    <citation type="submission" date="2017-09" db="EMBL/GenBank/DDBJ databases">
        <title>Depth-based differentiation of microbial function through sediment-hosted aquifers and enrichment of novel symbionts in the deep terrestrial subsurface.</title>
        <authorList>
            <person name="Probst A.J."/>
            <person name="Ladd B."/>
            <person name="Jarett J.K."/>
            <person name="Geller-Mcgrath D.E."/>
            <person name="Sieber C.M.K."/>
            <person name="Emerson J.B."/>
            <person name="Anantharaman K."/>
            <person name="Thomas B.C."/>
            <person name="Malmstrom R."/>
            <person name="Stieglmeier M."/>
            <person name="Klingl A."/>
            <person name="Woyke T."/>
            <person name="Ryan C.M."/>
            <person name="Banfield J.F."/>
        </authorList>
    </citation>
    <scope>NUCLEOTIDE SEQUENCE [LARGE SCALE GENOMIC DNA]</scope>
</reference>
<dbReference type="Pfam" id="PF00239">
    <property type="entry name" value="Resolvase"/>
    <property type="match status" value="1"/>
</dbReference>
<dbReference type="CDD" id="cd00338">
    <property type="entry name" value="Ser_Recombinase"/>
    <property type="match status" value="1"/>
</dbReference>
<dbReference type="GO" id="GO:0003677">
    <property type="term" value="F:DNA binding"/>
    <property type="evidence" value="ECO:0007669"/>
    <property type="project" value="UniProtKB-KW"/>
</dbReference>
<keyword evidence="3" id="KW-0233">DNA recombination</keyword>
<dbReference type="PROSITE" id="PS51736">
    <property type="entry name" value="RECOMBINASES_3"/>
    <property type="match status" value="1"/>
</dbReference>
<evidence type="ECO:0000256" key="3">
    <source>
        <dbReference type="ARBA" id="ARBA00023172"/>
    </source>
</evidence>
<protein>
    <recommendedName>
        <fullName evidence="10">Recombinase family protein</fullName>
    </recommendedName>
</protein>
<evidence type="ECO:0000313" key="8">
    <source>
        <dbReference type="EMBL" id="PJB48791.1"/>
    </source>
</evidence>
<dbReference type="GO" id="GO:0015074">
    <property type="term" value="P:DNA integration"/>
    <property type="evidence" value="ECO:0007669"/>
    <property type="project" value="UniProtKB-KW"/>
</dbReference>
<dbReference type="InterPro" id="IPR036162">
    <property type="entry name" value="Resolvase-like_N_sf"/>
</dbReference>
<dbReference type="AlphaFoldDB" id="A0A2M8BY97"/>
<evidence type="ECO:0000256" key="2">
    <source>
        <dbReference type="ARBA" id="ARBA00023125"/>
    </source>
</evidence>
<evidence type="ECO:0000259" key="7">
    <source>
        <dbReference type="PROSITE" id="PS51737"/>
    </source>
</evidence>
<feature type="domain" description="Resolvase/invertase-type recombinase catalytic" evidence="6">
    <location>
        <begin position="12"/>
        <end position="159"/>
    </location>
</feature>
<name>A0A2M8BY97_9BACT</name>
<dbReference type="PANTHER" id="PTHR30461">
    <property type="entry name" value="DNA-INVERTASE FROM LAMBDOID PROPHAGE"/>
    <property type="match status" value="1"/>
</dbReference>
<evidence type="ECO:0000256" key="5">
    <source>
        <dbReference type="PROSITE-ProRule" id="PRU10137"/>
    </source>
</evidence>
<dbReference type="PROSITE" id="PS00397">
    <property type="entry name" value="RECOMBINASES_1"/>
    <property type="match status" value="1"/>
</dbReference>
<accession>A0A2M8BY97</accession>
<dbReference type="Gene3D" id="3.90.1750.20">
    <property type="entry name" value="Putative Large Serine Recombinase, Chain B, Domain 2"/>
    <property type="match status" value="1"/>
</dbReference>
<keyword evidence="1" id="KW-0229">DNA integration</keyword>
<feature type="domain" description="Recombinase" evidence="7">
    <location>
        <begin position="166"/>
        <end position="281"/>
    </location>
</feature>
<evidence type="ECO:0008006" key="10">
    <source>
        <dbReference type="Google" id="ProtNLM"/>
    </source>
</evidence>
<dbReference type="GO" id="GO:0000150">
    <property type="term" value="F:DNA strand exchange activity"/>
    <property type="evidence" value="ECO:0007669"/>
    <property type="project" value="InterPro"/>
</dbReference>
<evidence type="ECO:0000259" key="6">
    <source>
        <dbReference type="PROSITE" id="PS51736"/>
    </source>
</evidence>
<gene>
    <name evidence="8" type="ORF">CO104_00590</name>
</gene>
<dbReference type="InterPro" id="IPR011109">
    <property type="entry name" value="DNA_bind_recombinase_dom"/>
</dbReference>
<dbReference type="PROSITE" id="PS51737">
    <property type="entry name" value="RECOMBINASE_DNA_BIND"/>
    <property type="match status" value="1"/>
</dbReference>
<feature type="active site" description="O-(5'-phospho-DNA)-serine intermediate" evidence="4 5">
    <location>
        <position position="20"/>
    </location>
</feature>
<dbReference type="InterPro" id="IPR006118">
    <property type="entry name" value="Recombinase_CS"/>
</dbReference>
<feature type="non-terminal residue" evidence="8">
    <location>
        <position position="292"/>
    </location>
</feature>
<dbReference type="Pfam" id="PF07508">
    <property type="entry name" value="Recombinase"/>
    <property type="match status" value="1"/>
</dbReference>
<dbReference type="InterPro" id="IPR050639">
    <property type="entry name" value="SSR_resolvase"/>
</dbReference>
<dbReference type="EMBL" id="PFUC01000010">
    <property type="protein sequence ID" value="PJB48791.1"/>
    <property type="molecule type" value="Genomic_DNA"/>
</dbReference>
<dbReference type="SUPFAM" id="SSF53041">
    <property type="entry name" value="Resolvase-like"/>
    <property type="match status" value="1"/>
</dbReference>